<accession>A0A1Y1ZYS7</accession>
<dbReference type="AlphaFoldDB" id="A0A1Y1ZYS7"/>
<evidence type="ECO:0000313" key="2">
    <source>
        <dbReference type="EMBL" id="ORY15409.1"/>
    </source>
</evidence>
<evidence type="ECO:0000256" key="1">
    <source>
        <dbReference type="SAM" id="MobiDB-lite"/>
    </source>
</evidence>
<name>A0A1Y1ZYS7_9PLEO</name>
<organism evidence="2 3">
    <name type="scientific">Clohesyomyces aquaticus</name>
    <dbReference type="NCBI Taxonomy" id="1231657"/>
    <lineage>
        <taxon>Eukaryota</taxon>
        <taxon>Fungi</taxon>
        <taxon>Dikarya</taxon>
        <taxon>Ascomycota</taxon>
        <taxon>Pezizomycotina</taxon>
        <taxon>Dothideomycetes</taxon>
        <taxon>Pleosporomycetidae</taxon>
        <taxon>Pleosporales</taxon>
        <taxon>Lindgomycetaceae</taxon>
        <taxon>Clohesyomyces</taxon>
    </lineage>
</organism>
<gene>
    <name evidence="2" type="ORF">BCR34DRAFT_598393</name>
</gene>
<comment type="caution">
    <text evidence="2">The sequence shown here is derived from an EMBL/GenBank/DDBJ whole genome shotgun (WGS) entry which is preliminary data.</text>
</comment>
<reference evidence="2 3" key="1">
    <citation type="submission" date="2016-07" db="EMBL/GenBank/DDBJ databases">
        <title>Pervasive Adenine N6-methylation of Active Genes in Fungi.</title>
        <authorList>
            <consortium name="DOE Joint Genome Institute"/>
            <person name="Mondo S.J."/>
            <person name="Dannebaum R.O."/>
            <person name="Kuo R.C."/>
            <person name="Labutti K."/>
            <person name="Haridas S."/>
            <person name="Kuo A."/>
            <person name="Salamov A."/>
            <person name="Ahrendt S.R."/>
            <person name="Lipzen A."/>
            <person name="Sullivan W."/>
            <person name="Andreopoulos W.B."/>
            <person name="Clum A."/>
            <person name="Lindquist E."/>
            <person name="Daum C."/>
            <person name="Ramamoorthy G.K."/>
            <person name="Gryganskyi A."/>
            <person name="Culley D."/>
            <person name="Magnuson J.K."/>
            <person name="James T.Y."/>
            <person name="O'Malley M.A."/>
            <person name="Stajich J.E."/>
            <person name="Spatafora J.W."/>
            <person name="Visel A."/>
            <person name="Grigoriev I.V."/>
        </authorList>
    </citation>
    <scope>NUCLEOTIDE SEQUENCE [LARGE SCALE GENOMIC DNA]</scope>
    <source>
        <strain evidence="2 3">CBS 115471</strain>
    </source>
</reference>
<feature type="compositionally biased region" description="Basic and acidic residues" evidence="1">
    <location>
        <begin position="104"/>
        <end position="113"/>
    </location>
</feature>
<sequence length="255" mass="29513">MSSNDTILNRGYQYVDPLAKPNPLARTPQIDAASKKRAIPQSRNHVIEKEVDWEVVSDASGTEDNGTEQVRQEQEHKARLERQTTWQSDQKARKKEQLAVNNRVIKEDQERDSRKKARKESAATGQESGETKAVPNSWLRMDETSAPFPEQKRFYSQADGFMLPCATYFQAHENFEKAIPSAKNDEQTRRLVECQWQIYCKLCDLLVAQEDQMKRHIATGEFDKFNAWLLKSDKIYLTGRLIHAERERLRAKACL</sequence>
<dbReference type="OrthoDB" id="10648831at2759"/>
<protein>
    <submittedName>
        <fullName evidence="2">Uncharacterized protein</fullName>
    </submittedName>
</protein>
<feature type="region of interest" description="Disordered" evidence="1">
    <location>
        <begin position="17"/>
        <end position="140"/>
    </location>
</feature>
<dbReference type="Proteomes" id="UP000193144">
    <property type="component" value="Unassembled WGS sequence"/>
</dbReference>
<feature type="compositionally biased region" description="Polar residues" evidence="1">
    <location>
        <begin position="59"/>
        <end position="69"/>
    </location>
</feature>
<proteinExistence type="predicted"/>
<evidence type="ECO:0000313" key="3">
    <source>
        <dbReference type="Proteomes" id="UP000193144"/>
    </source>
</evidence>
<keyword evidence="3" id="KW-1185">Reference proteome</keyword>
<feature type="compositionally biased region" description="Basic and acidic residues" evidence="1">
    <location>
        <begin position="70"/>
        <end position="82"/>
    </location>
</feature>
<dbReference type="EMBL" id="MCFA01000025">
    <property type="protein sequence ID" value="ORY15409.1"/>
    <property type="molecule type" value="Genomic_DNA"/>
</dbReference>